<accession>A0A0N5CFK9</accession>
<protein>
    <submittedName>
        <fullName evidence="3">Lipocalin</fullName>
    </submittedName>
</protein>
<evidence type="ECO:0000256" key="1">
    <source>
        <dbReference type="SAM" id="SignalP"/>
    </source>
</evidence>
<proteinExistence type="predicted"/>
<dbReference type="Gene3D" id="2.60.40.3330">
    <property type="match status" value="1"/>
</dbReference>
<dbReference type="Proteomes" id="UP000046392">
    <property type="component" value="Unplaced"/>
</dbReference>
<evidence type="ECO:0000313" key="2">
    <source>
        <dbReference type="Proteomes" id="UP000046392"/>
    </source>
</evidence>
<dbReference type="WBParaSite" id="SPAL_0001664500.1">
    <property type="protein sequence ID" value="SPAL_0001664500.1"/>
    <property type="gene ID" value="SPAL_0001664500"/>
</dbReference>
<feature type="chain" id="PRO_5005896041" evidence="1">
    <location>
        <begin position="18"/>
        <end position="153"/>
    </location>
</feature>
<sequence>MLFFRLLLVFLIFKTAATGFFRKKLYRTMVKGNFTCKYRSSGTYKVSIKEGLVFRDKSQTLNRQFMHYKEPFLLDALTYSYTKPSMFIKITHTCNSPYGQCFQIFVKSIDPRFIKRMKQGQRKWRDPYNLGSHDLANLPAMFLNCPYKRRASG</sequence>
<organism evidence="2 3">
    <name type="scientific">Strongyloides papillosus</name>
    <name type="common">Intestinal threadworm</name>
    <dbReference type="NCBI Taxonomy" id="174720"/>
    <lineage>
        <taxon>Eukaryota</taxon>
        <taxon>Metazoa</taxon>
        <taxon>Ecdysozoa</taxon>
        <taxon>Nematoda</taxon>
        <taxon>Chromadorea</taxon>
        <taxon>Rhabditida</taxon>
        <taxon>Tylenchina</taxon>
        <taxon>Panagrolaimomorpha</taxon>
        <taxon>Strongyloidoidea</taxon>
        <taxon>Strongyloididae</taxon>
        <taxon>Strongyloides</taxon>
    </lineage>
</organism>
<dbReference type="AlphaFoldDB" id="A0A0N5CFK9"/>
<dbReference type="InterPro" id="IPR038479">
    <property type="entry name" value="Transthyretin-like_sf"/>
</dbReference>
<reference evidence="3" key="1">
    <citation type="submission" date="2017-02" db="UniProtKB">
        <authorList>
            <consortium name="WormBaseParasite"/>
        </authorList>
    </citation>
    <scope>IDENTIFICATION</scope>
</reference>
<evidence type="ECO:0000313" key="3">
    <source>
        <dbReference type="WBParaSite" id="SPAL_0001664500.1"/>
    </source>
</evidence>
<name>A0A0N5CFK9_STREA</name>
<feature type="signal peptide" evidence="1">
    <location>
        <begin position="1"/>
        <end position="17"/>
    </location>
</feature>
<keyword evidence="2" id="KW-1185">Reference proteome</keyword>
<keyword evidence="1" id="KW-0732">Signal</keyword>